<dbReference type="Proteomes" id="UP000466681">
    <property type="component" value="Chromosome"/>
</dbReference>
<evidence type="ECO:0000313" key="2">
    <source>
        <dbReference type="Proteomes" id="UP000466681"/>
    </source>
</evidence>
<accession>A0AAD1H9Y3</accession>
<organism evidence="1 2">
    <name type="scientific">Mycolicibacterium moriokaense</name>
    <dbReference type="NCBI Taxonomy" id="39691"/>
    <lineage>
        <taxon>Bacteria</taxon>
        <taxon>Bacillati</taxon>
        <taxon>Actinomycetota</taxon>
        <taxon>Actinomycetes</taxon>
        <taxon>Mycobacteriales</taxon>
        <taxon>Mycobacteriaceae</taxon>
        <taxon>Mycolicibacterium</taxon>
    </lineage>
</organism>
<protein>
    <submittedName>
        <fullName evidence="1">Uncharacterized protein</fullName>
    </submittedName>
</protein>
<evidence type="ECO:0000313" key="1">
    <source>
        <dbReference type="EMBL" id="BBX00920.1"/>
    </source>
</evidence>
<dbReference type="EMBL" id="AP022560">
    <property type="protein sequence ID" value="BBX00920.1"/>
    <property type="molecule type" value="Genomic_DNA"/>
</dbReference>
<gene>
    <name evidence="1" type="ORF">MMOR_18560</name>
</gene>
<sequence>MKRIGTRRESRARHEQAATLRAVGYTWQAIADELGFGHRQAAKSAVERLWARTRDSPEMSRRSLSEGMQLMKTMLFEQVAVAVQRGDADLIVTLSRELRSVTDQLARIDGLHAARRVEVDVTQRTTVEVLADLRQAMHAAIDAEVVETREIEQ</sequence>
<keyword evidence="2" id="KW-1185">Reference proteome</keyword>
<reference evidence="1 2" key="1">
    <citation type="journal article" date="2019" name="Emerg. Microbes Infect.">
        <title>Comprehensive subspecies identification of 175 nontuberculous mycobacteria species based on 7547 genomic profiles.</title>
        <authorList>
            <person name="Matsumoto Y."/>
            <person name="Kinjo T."/>
            <person name="Motooka D."/>
            <person name="Nabeya D."/>
            <person name="Jung N."/>
            <person name="Uechi K."/>
            <person name="Horii T."/>
            <person name="Iida T."/>
            <person name="Fujita J."/>
            <person name="Nakamura S."/>
        </authorList>
    </citation>
    <scope>NUCLEOTIDE SEQUENCE [LARGE SCALE GENOMIC DNA]</scope>
    <source>
        <strain evidence="1 2">JCM 6375</strain>
    </source>
</reference>
<dbReference type="AlphaFoldDB" id="A0AAD1H9Y3"/>
<name>A0AAD1H9Y3_9MYCO</name>
<proteinExistence type="predicted"/>
<dbReference type="KEGG" id="mmor:MMOR_18560"/>